<dbReference type="EMBL" id="NIBG01000001">
    <property type="protein sequence ID" value="PAB60873.1"/>
    <property type="molecule type" value="Genomic_DNA"/>
</dbReference>
<reference evidence="2 3" key="1">
    <citation type="submission" date="2017-06" db="EMBL/GenBank/DDBJ databases">
        <title>Draft genome sequence of anaerobic fermentative bacterium Anaeromicrobium sediminis DY2726D isolated from West Pacific Ocean sediments.</title>
        <authorList>
            <person name="Zeng X."/>
        </authorList>
    </citation>
    <scope>NUCLEOTIDE SEQUENCE [LARGE SCALE GENOMIC DNA]</scope>
    <source>
        <strain evidence="2 3">DY2726D</strain>
    </source>
</reference>
<evidence type="ECO:0000313" key="3">
    <source>
        <dbReference type="Proteomes" id="UP000216024"/>
    </source>
</evidence>
<keyword evidence="1" id="KW-1133">Transmembrane helix</keyword>
<keyword evidence="3" id="KW-1185">Reference proteome</keyword>
<sequence length="167" mass="19106">MLILNIFGSIVSIVGFIVTYIVNPLMKKYNKNEKISRIIDSSIKPLLLIVIFILIATNCVTYAYIIEENSKVNVANELINSFPKSDRIGFASNGQLRGFTINGYNFIVKYKLMDSIELEKLDKFLFADLLLTEKGKDLDHSTERKLLLEAFDTVLTIVRKQSTVHYY</sequence>
<feature type="transmembrane region" description="Helical" evidence="1">
    <location>
        <begin position="46"/>
        <end position="65"/>
    </location>
</feature>
<feature type="transmembrane region" description="Helical" evidence="1">
    <location>
        <begin position="6"/>
        <end position="25"/>
    </location>
</feature>
<evidence type="ECO:0000313" key="2">
    <source>
        <dbReference type="EMBL" id="PAB60873.1"/>
    </source>
</evidence>
<dbReference type="AlphaFoldDB" id="A0A267MQ22"/>
<name>A0A267MQ22_9FIRM</name>
<organism evidence="2 3">
    <name type="scientific">Anaeromicrobium sediminis</name>
    <dbReference type="NCBI Taxonomy" id="1478221"/>
    <lineage>
        <taxon>Bacteria</taxon>
        <taxon>Bacillati</taxon>
        <taxon>Bacillota</taxon>
        <taxon>Clostridia</taxon>
        <taxon>Peptostreptococcales</taxon>
        <taxon>Thermotaleaceae</taxon>
        <taxon>Anaeromicrobium</taxon>
    </lineage>
</organism>
<keyword evidence="1" id="KW-0472">Membrane</keyword>
<dbReference type="RefSeq" id="WP_095129743.1">
    <property type="nucleotide sequence ID" value="NZ_NIBG01000001.1"/>
</dbReference>
<protein>
    <submittedName>
        <fullName evidence="2">Uncharacterized protein</fullName>
    </submittedName>
</protein>
<gene>
    <name evidence="2" type="ORF">CCE28_00115</name>
</gene>
<comment type="caution">
    <text evidence="2">The sequence shown here is derived from an EMBL/GenBank/DDBJ whole genome shotgun (WGS) entry which is preliminary data.</text>
</comment>
<evidence type="ECO:0000256" key="1">
    <source>
        <dbReference type="SAM" id="Phobius"/>
    </source>
</evidence>
<proteinExistence type="predicted"/>
<accession>A0A267MQ22</accession>
<keyword evidence="1" id="KW-0812">Transmembrane</keyword>
<dbReference type="Proteomes" id="UP000216024">
    <property type="component" value="Unassembled WGS sequence"/>
</dbReference>